<reference evidence="3" key="1">
    <citation type="submission" date="2016-11" db="UniProtKB">
        <authorList>
            <consortium name="WormBaseParasite"/>
        </authorList>
    </citation>
    <scope>IDENTIFICATION</scope>
</reference>
<dbReference type="Pfam" id="PF01590">
    <property type="entry name" value="GAF"/>
    <property type="match status" value="1"/>
</dbReference>
<dbReference type="SUPFAM" id="SSF55781">
    <property type="entry name" value="GAF domain-like"/>
    <property type="match status" value="1"/>
</dbReference>
<dbReference type="SMART" id="SM00065">
    <property type="entry name" value="GAF"/>
    <property type="match status" value="1"/>
</dbReference>
<dbReference type="Proteomes" id="UP000095287">
    <property type="component" value="Unplaced"/>
</dbReference>
<feature type="domain" description="GAF" evidence="1">
    <location>
        <begin position="136"/>
        <end position="270"/>
    </location>
</feature>
<evidence type="ECO:0000313" key="3">
    <source>
        <dbReference type="WBParaSite" id="L893_g6649.t1"/>
    </source>
</evidence>
<proteinExistence type="predicted"/>
<dbReference type="Gene3D" id="3.30.450.40">
    <property type="match status" value="1"/>
</dbReference>
<organism evidence="2 3">
    <name type="scientific">Steinernema glaseri</name>
    <dbReference type="NCBI Taxonomy" id="37863"/>
    <lineage>
        <taxon>Eukaryota</taxon>
        <taxon>Metazoa</taxon>
        <taxon>Ecdysozoa</taxon>
        <taxon>Nematoda</taxon>
        <taxon>Chromadorea</taxon>
        <taxon>Rhabditida</taxon>
        <taxon>Tylenchina</taxon>
        <taxon>Panagrolaimomorpha</taxon>
        <taxon>Strongyloidoidea</taxon>
        <taxon>Steinernematidae</taxon>
        <taxon>Steinernema</taxon>
    </lineage>
</organism>
<dbReference type="InterPro" id="IPR003018">
    <property type="entry name" value="GAF"/>
</dbReference>
<sequence>MFLVESAVRRNSTPALPALMMSSLPSSSSSSPSPSPPVDYSFYRRGSPPMSTASALDRHTILFSAVTGHTVHFNEHSYAPPARVISAKSCEALKELAQSCGTADSEGSESSSCCSDGPPDCKTKEACKRFKTLSEDMNLLVRNITKEAKALVQAEICSLFLLDKEHSELVAEVFEKNGTSDEYLTEIRMPLSQGIVGQVATTGQMMNVKDVYNHPYFYAKVDERTGFVTRNILCFPIKDSTGGFCVLSPSPSCLTPSLTLRPPFTRGVVFV</sequence>
<evidence type="ECO:0000259" key="1">
    <source>
        <dbReference type="SMART" id="SM00065"/>
    </source>
</evidence>
<dbReference type="AlphaFoldDB" id="A0A1I8AJN0"/>
<accession>A0A1I8AJN0</accession>
<protein>
    <submittedName>
        <fullName evidence="3">GAF domain-containing protein</fullName>
    </submittedName>
</protein>
<dbReference type="InterPro" id="IPR029016">
    <property type="entry name" value="GAF-like_dom_sf"/>
</dbReference>
<dbReference type="WBParaSite" id="L893_g6649.t1">
    <property type="protein sequence ID" value="L893_g6649.t1"/>
    <property type="gene ID" value="L893_g6649"/>
</dbReference>
<evidence type="ECO:0000313" key="2">
    <source>
        <dbReference type="Proteomes" id="UP000095287"/>
    </source>
</evidence>
<keyword evidence="2" id="KW-1185">Reference proteome</keyword>
<name>A0A1I8AJN0_9BILA</name>